<dbReference type="SUPFAM" id="SSF52172">
    <property type="entry name" value="CheY-like"/>
    <property type="match status" value="1"/>
</dbReference>
<keyword evidence="1" id="KW-0597">Phosphoprotein</keyword>
<dbReference type="AlphaFoldDB" id="A0A0C1L6Z0"/>
<gene>
    <name evidence="3" type="ORF">OI18_03235</name>
</gene>
<feature type="modified residue" description="4-aspartylphosphate" evidence="1">
    <location>
        <position position="55"/>
    </location>
</feature>
<dbReference type="InterPro" id="IPR052893">
    <property type="entry name" value="TCS_response_regulator"/>
</dbReference>
<dbReference type="Proteomes" id="UP000031408">
    <property type="component" value="Unassembled WGS sequence"/>
</dbReference>
<dbReference type="EMBL" id="JSVC01000003">
    <property type="protein sequence ID" value="KIC95912.1"/>
    <property type="molecule type" value="Genomic_DNA"/>
</dbReference>
<proteinExistence type="predicted"/>
<dbReference type="PANTHER" id="PTHR44520">
    <property type="entry name" value="RESPONSE REGULATOR RCP1-RELATED"/>
    <property type="match status" value="1"/>
</dbReference>
<evidence type="ECO:0000313" key="3">
    <source>
        <dbReference type="EMBL" id="KIC95912.1"/>
    </source>
</evidence>
<reference evidence="3 4" key="1">
    <citation type="submission" date="2014-11" db="EMBL/GenBank/DDBJ databases">
        <title>Genome sequence of Flavihumibacter solisilvae 3-3.</title>
        <authorList>
            <person name="Zhou G."/>
            <person name="Li M."/>
            <person name="Wang G."/>
        </authorList>
    </citation>
    <scope>NUCLEOTIDE SEQUENCE [LARGE SCALE GENOMIC DNA]</scope>
    <source>
        <strain evidence="3 4">3-3</strain>
    </source>
</reference>
<dbReference type="PANTHER" id="PTHR44520:SF2">
    <property type="entry name" value="RESPONSE REGULATOR RCP1"/>
    <property type="match status" value="1"/>
</dbReference>
<organism evidence="3 4">
    <name type="scientific">Flavihumibacter solisilvae</name>
    <dbReference type="NCBI Taxonomy" id="1349421"/>
    <lineage>
        <taxon>Bacteria</taxon>
        <taxon>Pseudomonadati</taxon>
        <taxon>Bacteroidota</taxon>
        <taxon>Chitinophagia</taxon>
        <taxon>Chitinophagales</taxon>
        <taxon>Chitinophagaceae</taxon>
        <taxon>Flavihumibacter</taxon>
    </lineage>
</organism>
<dbReference type="Gene3D" id="3.40.50.2300">
    <property type="match status" value="1"/>
</dbReference>
<dbReference type="Pfam" id="PF00072">
    <property type="entry name" value="Response_reg"/>
    <property type="match status" value="1"/>
</dbReference>
<name>A0A0C1L6Z0_9BACT</name>
<evidence type="ECO:0000256" key="1">
    <source>
        <dbReference type="PROSITE-ProRule" id="PRU00169"/>
    </source>
</evidence>
<dbReference type="RefSeq" id="WP_039137187.1">
    <property type="nucleotide sequence ID" value="NZ_JSVC01000003.1"/>
</dbReference>
<dbReference type="InterPro" id="IPR001789">
    <property type="entry name" value="Sig_transdc_resp-reg_receiver"/>
</dbReference>
<dbReference type="STRING" id="1349421.OI18_03235"/>
<keyword evidence="4" id="KW-1185">Reference proteome</keyword>
<dbReference type="SMART" id="SM00448">
    <property type="entry name" value="REC"/>
    <property type="match status" value="1"/>
</dbReference>
<sequence length="125" mass="14123">MFEKILLIDDDEDDREFMLEVLGENFPHVVCNIAVNGQDALDQLKSYRPDVMILDLNMPLMNGRQFLRAVNKNPDLAGIPVVVVSTSSDNYTIEETKGLGAKDFYTKPDKLSGWKAMINSIFKEP</sequence>
<evidence type="ECO:0000259" key="2">
    <source>
        <dbReference type="PROSITE" id="PS50110"/>
    </source>
</evidence>
<accession>A0A0C1L6Z0</accession>
<feature type="domain" description="Response regulatory" evidence="2">
    <location>
        <begin position="4"/>
        <end position="122"/>
    </location>
</feature>
<comment type="caution">
    <text evidence="3">The sequence shown here is derived from an EMBL/GenBank/DDBJ whole genome shotgun (WGS) entry which is preliminary data.</text>
</comment>
<dbReference type="InterPro" id="IPR011006">
    <property type="entry name" value="CheY-like_superfamily"/>
</dbReference>
<evidence type="ECO:0000313" key="4">
    <source>
        <dbReference type="Proteomes" id="UP000031408"/>
    </source>
</evidence>
<dbReference type="OrthoDB" id="7631574at2"/>
<dbReference type="PROSITE" id="PS50110">
    <property type="entry name" value="RESPONSE_REGULATORY"/>
    <property type="match status" value="1"/>
</dbReference>
<protein>
    <recommendedName>
        <fullName evidence="2">Response regulatory domain-containing protein</fullName>
    </recommendedName>
</protein>
<dbReference type="GO" id="GO:0000160">
    <property type="term" value="P:phosphorelay signal transduction system"/>
    <property type="evidence" value="ECO:0007669"/>
    <property type="project" value="InterPro"/>
</dbReference>